<feature type="compositionally biased region" description="Basic residues" evidence="1">
    <location>
        <begin position="674"/>
        <end position="684"/>
    </location>
</feature>
<gene>
    <name evidence="2 4" type="ORF">BDZ99DRAFT_492764</name>
</gene>
<dbReference type="AlphaFoldDB" id="A0A6A6Z6T2"/>
<protein>
    <submittedName>
        <fullName evidence="2 4">Uncharacterized protein</fullName>
    </submittedName>
</protein>
<name>A0A6A6Z6T2_9PEZI</name>
<feature type="region of interest" description="Disordered" evidence="1">
    <location>
        <begin position="1"/>
        <end position="85"/>
    </location>
</feature>
<accession>A0A6A6Z6T2</accession>
<dbReference type="GeneID" id="54464080"/>
<evidence type="ECO:0000313" key="2">
    <source>
        <dbReference type="EMBL" id="KAF2816812.1"/>
    </source>
</evidence>
<dbReference type="RefSeq" id="XP_033583776.1">
    <property type="nucleotide sequence ID" value="XM_033723187.1"/>
</dbReference>
<feature type="compositionally biased region" description="Acidic residues" evidence="1">
    <location>
        <begin position="659"/>
        <end position="670"/>
    </location>
</feature>
<feature type="compositionally biased region" description="Pro residues" evidence="1">
    <location>
        <begin position="31"/>
        <end position="43"/>
    </location>
</feature>
<reference evidence="4" key="3">
    <citation type="submission" date="2025-04" db="UniProtKB">
        <authorList>
            <consortium name="RefSeq"/>
        </authorList>
    </citation>
    <scope>IDENTIFICATION</scope>
    <source>
        <strain evidence="4">CBS 304.34</strain>
    </source>
</reference>
<keyword evidence="3" id="KW-1185">Reference proteome</keyword>
<reference evidence="4" key="2">
    <citation type="submission" date="2020-04" db="EMBL/GenBank/DDBJ databases">
        <authorList>
            <consortium name="NCBI Genome Project"/>
        </authorList>
    </citation>
    <scope>NUCLEOTIDE SEQUENCE</scope>
    <source>
        <strain evidence="4">CBS 304.34</strain>
    </source>
</reference>
<evidence type="ECO:0000313" key="4">
    <source>
        <dbReference type="RefSeq" id="XP_033583776.1"/>
    </source>
</evidence>
<evidence type="ECO:0000313" key="3">
    <source>
        <dbReference type="Proteomes" id="UP000504636"/>
    </source>
</evidence>
<reference evidence="2 4" key="1">
    <citation type="journal article" date="2020" name="Stud. Mycol.">
        <title>101 Dothideomycetes genomes: a test case for predicting lifestyles and emergence of pathogens.</title>
        <authorList>
            <person name="Haridas S."/>
            <person name="Albert R."/>
            <person name="Binder M."/>
            <person name="Bloem J."/>
            <person name="Labutti K."/>
            <person name="Salamov A."/>
            <person name="Andreopoulos B."/>
            <person name="Baker S."/>
            <person name="Barry K."/>
            <person name="Bills G."/>
            <person name="Bluhm B."/>
            <person name="Cannon C."/>
            <person name="Castanera R."/>
            <person name="Culley D."/>
            <person name="Daum C."/>
            <person name="Ezra D."/>
            <person name="Gonzalez J."/>
            <person name="Henrissat B."/>
            <person name="Kuo A."/>
            <person name="Liang C."/>
            <person name="Lipzen A."/>
            <person name="Lutzoni F."/>
            <person name="Magnuson J."/>
            <person name="Mondo S."/>
            <person name="Nolan M."/>
            <person name="Ohm R."/>
            <person name="Pangilinan J."/>
            <person name="Park H.-J."/>
            <person name="Ramirez L."/>
            <person name="Alfaro M."/>
            <person name="Sun H."/>
            <person name="Tritt A."/>
            <person name="Yoshinaga Y."/>
            <person name="Zwiers L.-H."/>
            <person name="Turgeon B."/>
            <person name="Goodwin S."/>
            <person name="Spatafora J."/>
            <person name="Crous P."/>
            <person name="Grigoriev I."/>
        </authorList>
    </citation>
    <scope>NUCLEOTIDE SEQUENCE</scope>
    <source>
        <strain evidence="2 4">CBS 304.34</strain>
    </source>
</reference>
<dbReference type="EMBL" id="MU003692">
    <property type="protein sequence ID" value="KAF2816812.1"/>
    <property type="molecule type" value="Genomic_DNA"/>
</dbReference>
<feature type="region of interest" description="Disordered" evidence="1">
    <location>
        <begin position="635"/>
        <end position="714"/>
    </location>
</feature>
<evidence type="ECO:0000256" key="1">
    <source>
        <dbReference type="SAM" id="MobiDB-lite"/>
    </source>
</evidence>
<sequence length="714" mass="77801">MSSNRESDMSHLAAGTPVASPRTPGGLQVPGRPPFRLPTPQGYPPGWNSPFPQGSAWDTPRFDIGTPAPGLRASRGGSAPPADQGATVNFTPLAAPASTPSEFPSGSVWNTPRFDIGTPAPGLRASRGGSAPPADQGVSVNFTPLAAPASTPSGFPSGSIWDTLRFEADTPVAVRKPLAPVVAPPKTVRRTAGLRARQDSTPFVKRKGLRSSAIMSFAPNGIYMLDLPGFASKHPSLTTPQVDRITFHISENGAIYWGALTADDGTVEVSLMIQRLPIEKRPTFSFTWCGQRENSRALIGPTCTGVFHFEGENTIVGHFKSLYDFRTEFIGHRNKTNIIAPLAAAKIKEHWTACHERLASITNIEEKYAKEQTEDELLASFVAGDSFIEHVDLDWAEKLPMLQQTRSYYLSTSHNINKLKFDSIQPQHLALEDLTLCRDEDGTMWGSFKIQNTKGVLRFDQFAYPLEPRLPPTYQFEWYGIETVGDIQTASQRSVRRGTGFITFENFCESTIHGRFNPPEGANLDSFSSSGGLADAGFWNASWQQPYDYYGYVNDAKSDLLDDQSAGRRISRSIPSMKGEWAEIRALWGVGAGEVDGGAESPWGLRTLRTGETLPEGAFGTAAAEALIASWTYEEDSEGGKESSSSVHGAASKKRSREEEEGEAEGEEEGSSGGKKKKKKKQNHVRFADVEGGEPATTTRKSGRKRTPTTRYTD</sequence>
<dbReference type="OrthoDB" id="10375890at2759"/>
<dbReference type="Proteomes" id="UP000504636">
    <property type="component" value="Unplaced"/>
</dbReference>
<proteinExistence type="predicted"/>
<organism evidence="2">
    <name type="scientific">Mytilinidion resinicola</name>
    <dbReference type="NCBI Taxonomy" id="574789"/>
    <lineage>
        <taxon>Eukaryota</taxon>
        <taxon>Fungi</taxon>
        <taxon>Dikarya</taxon>
        <taxon>Ascomycota</taxon>
        <taxon>Pezizomycotina</taxon>
        <taxon>Dothideomycetes</taxon>
        <taxon>Pleosporomycetidae</taxon>
        <taxon>Mytilinidiales</taxon>
        <taxon>Mytilinidiaceae</taxon>
        <taxon>Mytilinidion</taxon>
    </lineage>
</organism>